<gene>
    <name evidence="3" type="ORF">KDI_11290</name>
</gene>
<keyword evidence="2" id="KW-1133">Transmembrane helix</keyword>
<dbReference type="PANTHER" id="PTHR34179:SF1">
    <property type="entry name" value="TUMOR PROTEIN P53-INDUCIBLE PROTEIN 13"/>
    <property type="match status" value="1"/>
</dbReference>
<feature type="compositionally biased region" description="Gly residues" evidence="1">
    <location>
        <begin position="202"/>
        <end position="212"/>
    </location>
</feature>
<dbReference type="OrthoDB" id="164831at2"/>
<proteinExistence type="predicted"/>
<evidence type="ECO:0000256" key="1">
    <source>
        <dbReference type="SAM" id="MobiDB-lite"/>
    </source>
</evidence>
<dbReference type="Pfam" id="PF11303">
    <property type="entry name" value="DUF3105"/>
    <property type="match status" value="1"/>
</dbReference>
<organism evidence="3 4">
    <name type="scientific">Dictyobacter arantiisoli</name>
    <dbReference type="NCBI Taxonomy" id="2014874"/>
    <lineage>
        <taxon>Bacteria</taxon>
        <taxon>Bacillati</taxon>
        <taxon>Chloroflexota</taxon>
        <taxon>Ktedonobacteria</taxon>
        <taxon>Ktedonobacterales</taxon>
        <taxon>Dictyobacteraceae</taxon>
        <taxon>Dictyobacter</taxon>
    </lineage>
</organism>
<keyword evidence="2" id="KW-0472">Membrane</keyword>
<sequence>MPSTTKKSAAENREGGQRQQRQRRYVREQAKKRKKEIAIWSGVAVALVLIIGIIIYAVNSQQSPGDIAGVVSYSGLTRNHVTTKVNYKQNPPVGGDHNPVWLNCGVYDQPVQNENAVHALEHGAVWFTYQSTLSDDQIAQLRQLVKGHTYAILSPYNNLPAPIVASAWGLQLKVNNANDPRLAQFLKKYEQGPQSQEPGAACSGGTGNPISQ</sequence>
<evidence type="ECO:0000313" key="4">
    <source>
        <dbReference type="Proteomes" id="UP000322530"/>
    </source>
</evidence>
<keyword evidence="4" id="KW-1185">Reference proteome</keyword>
<reference evidence="3 4" key="1">
    <citation type="submission" date="2019-01" db="EMBL/GenBank/DDBJ databases">
        <title>Draft genome sequence of Dictyobacter sp. Uno17.</title>
        <authorList>
            <person name="Wang C.M."/>
            <person name="Zheng Y."/>
            <person name="Sakai Y."/>
            <person name="Abe K."/>
            <person name="Yokota A."/>
            <person name="Yabe S."/>
        </authorList>
    </citation>
    <scope>NUCLEOTIDE SEQUENCE [LARGE SCALE GENOMIC DNA]</scope>
    <source>
        <strain evidence="3 4">Uno17</strain>
    </source>
</reference>
<name>A0A5A5T8H0_9CHLR</name>
<dbReference type="EMBL" id="BIXY01000011">
    <property type="protein sequence ID" value="GCF07565.1"/>
    <property type="molecule type" value="Genomic_DNA"/>
</dbReference>
<accession>A0A5A5T8H0</accession>
<protein>
    <submittedName>
        <fullName evidence="3">Membrane protein</fullName>
    </submittedName>
</protein>
<dbReference type="RefSeq" id="WP_149400575.1">
    <property type="nucleotide sequence ID" value="NZ_BIXY01000011.1"/>
</dbReference>
<dbReference type="GO" id="GO:0005737">
    <property type="term" value="C:cytoplasm"/>
    <property type="evidence" value="ECO:0007669"/>
    <property type="project" value="TreeGrafter"/>
</dbReference>
<dbReference type="InterPro" id="IPR021454">
    <property type="entry name" value="DUF3105"/>
</dbReference>
<dbReference type="AlphaFoldDB" id="A0A5A5T8H0"/>
<evidence type="ECO:0000256" key="2">
    <source>
        <dbReference type="SAM" id="Phobius"/>
    </source>
</evidence>
<feature type="transmembrane region" description="Helical" evidence="2">
    <location>
        <begin position="37"/>
        <end position="58"/>
    </location>
</feature>
<dbReference type="Proteomes" id="UP000322530">
    <property type="component" value="Unassembled WGS sequence"/>
</dbReference>
<comment type="caution">
    <text evidence="3">The sequence shown here is derived from an EMBL/GenBank/DDBJ whole genome shotgun (WGS) entry which is preliminary data.</text>
</comment>
<feature type="region of interest" description="Disordered" evidence="1">
    <location>
        <begin position="190"/>
        <end position="212"/>
    </location>
</feature>
<dbReference type="PANTHER" id="PTHR34179">
    <property type="entry name" value="TUMOR PROTEIN P53-INDUCIBLE PROTEIN 13"/>
    <property type="match status" value="1"/>
</dbReference>
<evidence type="ECO:0000313" key="3">
    <source>
        <dbReference type="EMBL" id="GCF07565.1"/>
    </source>
</evidence>
<feature type="region of interest" description="Disordered" evidence="1">
    <location>
        <begin position="1"/>
        <end position="23"/>
    </location>
</feature>
<keyword evidence="2" id="KW-0812">Transmembrane</keyword>